<dbReference type="GO" id="GO:0000209">
    <property type="term" value="P:protein polyubiquitination"/>
    <property type="evidence" value="ECO:0007669"/>
    <property type="project" value="TreeGrafter"/>
</dbReference>
<dbReference type="CDD" id="cd22100">
    <property type="entry name" value="F-box_FBXO28"/>
    <property type="match status" value="1"/>
</dbReference>
<protein>
    <recommendedName>
        <fullName evidence="3">F-box domain-containing protein</fullName>
    </recommendedName>
</protein>
<sequence>MNILHLPDCMIAQIFEHLPYDEVAKKRLVCKRVDAICQRILNRGFMKMIRLHGINMRKIKSKLPRRESERRNHPLARHADILTCIETRISMLTMTYGKYIEAKLCCFIPGKVIDEVLRLLRLVQETTLQVRSHEILQELRDISSMAIEHFDEKISLALKKTFIETTKQQRLPPTSVFNHILAESVLVTEFSATRPTGIVTQTPQAMAPSRQDCLTARRNRGSIVEMKRHYNKAMTKVNHLLLLQNKQARQMRLYAGTVSEMRTQIADLRRRLDESEAKNREISANISQIKDTTGQIPQSQQPMRTTHIKPRMATIILKRRISGSNTPPDDDGECSKKPRTE</sequence>
<dbReference type="AlphaFoldDB" id="A0A6B2EAQ0"/>
<dbReference type="PROSITE" id="PS50181">
    <property type="entry name" value="FBOX"/>
    <property type="match status" value="1"/>
</dbReference>
<organism evidence="4">
    <name type="scientific">Phlebotomus kandelakii</name>
    <dbReference type="NCBI Taxonomy" id="1109342"/>
    <lineage>
        <taxon>Eukaryota</taxon>
        <taxon>Metazoa</taxon>
        <taxon>Ecdysozoa</taxon>
        <taxon>Arthropoda</taxon>
        <taxon>Hexapoda</taxon>
        <taxon>Insecta</taxon>
        <taxon>Pterygota</taxon>
        <taxon>Neoptera</taxon>
        <taxon>Endopterygota</taxon>
        <taxon>Diptera</taxon>
        <taxon>Nematocera</taxon>
        <taxon>Psychodoidea</taxon>
        <taxon>Psychodidae</taxon>
        <taxon>Phlebotomus</taxon>
        <taxon>Larroussius</taxon>
    </lineage>
</organism>
<evidence type="ECO:0000256" key="2">
    <source>
        <dbReference type="SAM" id="MobiDB-lite"/>
    </source>
</evidence>
<proteinExistence type="predicted"/>
<dbReference type="InterPro" id="IPR036047">
    <property type="entry name" value="F-box-like_dom_sf"/>
</dbReference>
<feature type="region of interest" description="Disordered" evidence="2">
    <location>
        <begin position="318"/>
        <end position="341"/>
    </location>
</feature>
<feature type="domain" description="F-box" evidence="3">
    <location>
        <begin position="1"/>
        <end position="48"/>
    </location>
</feature>
<keyword evidence="1" id="KW-0175">Coiled coil</keyword>
<dbReference type="SUPFAM" id="SSF81383">
    <property type="entry name" value="F-box domain"/>
    <property type="match status" value="1"/>
</dbReference>
<name>A0A6B2EAQ0_9DIPT</name>
<dbReference type="EMBL" id="GIFK01002324">
    <property type="protein sequence ID" value="NBJ60027.1"/>
    <property type="molecule type" value="Transcribed_RNA"/>
</dbReference>
<dbReference type="InterPro" id="IPR039719">
    <property type="entry name" value="FBXO28"/>
</dbReference>
<feature type="coiled-coil region" evidence="1">
    <location>
        <begin position="258"/>
        <end position="292"/>
    </location>
</feature>
<dbReference type="InterPro" id="IPR001810">
    <property type="entry name" value="F-box_dom"/>
</dbReference>
<evidence type="ECO:0000256" key="1">
    <source>
        <dbReference type="SAM" id="Coils"/>
    </source>
</evidence>
<dbReference type="PANTHER" id="PTHR13252">
    <property type="entry name" value="F-BOX ONLY PROTEIN 28"/>
    <property type="match status" value="1"/>
</dbReference>
<dbReference type="PANTHER" id="PTHR13252:SF9">
    <property type="entry name" value="F-BOX ONLY PROTEIN 28"/>
    <property type="match status" value="1"/>
</dbReference>
<accession>A0A6B2EAQ0</accession>
<evidence type="ECO:0000259" key="3">
    <source>
        <dbReference type="PROSITE" id="PS50181"/>
    </source>
</evidence>
<reference evidence="4" key="1">
    <citation type="submission" date="2019-10" db="EMBL/GenBank/DDBJ databases">
        <title>Short sand fly seasons in Tbilisi, Georgia, hinder development of host immunity to saliva of the visceral leishmaniasis vector Phlebotomus kandelakii.</title>
        <authorList>
            <person name="Oliveira F."/>
            <person name="Giorgobiani E."/>
            <person name="Guimaraes-Costa A.B."/>
            <person name="Abdeladhim M."/>
            <person name="Oristian J."/>
            <person name="Tskhvaradze L."/>
            <person name="Tsertsvadze N."/>
            <person name="Zakalashvili M."/>
            <person name="Valenzuela J.G."/>
            <person name="Kamhawi S."/>
        </authorList>
    </citation>
    <scope>NUCLEOTIDE SEQUENCE</scope>
    <source>
        <strain evidence="4">Wild-capture in Tbilisi</strain>
        <tissue evidence="4">Salivary glands</tissue>
    </source>
</reference>
<evidence type="ECO:0000313" key="4">
    <source>
        <dbReference type="EMBL" id="NBJ60027.1"/>
    </source>
</evidence>